<reference evidence="12 13" key="1">
    <citation type="submission" date="2020-08" db="EMBL/GenBank/DDBJ databases">
        <title>Genome sequence of Sphingomonas daechungensis KACC 18115T.</title>
        <authorList>
            <person name="Hyun D.-W."/>
            <person name="Bae J.-W."/>
        </authorList>
    </citation>
    <scope>NUCLEOTIDE SEQUENCE [LARGE SCALE GENOMIC DNA]</scope>
    <source>
        <strain evidence="12 13">KACC 18115</strain>
    </source>
</reference>
<protein>
    <submittedName>
        <fullName evidence="12">VCBS repeat-containing protein</fullName>
    </submittedName>
</protein>
<accession>A0ABX6T261</accession>
<keyword evidence="8" id="KW-0677">Repeat</keyword>
<dbReference type="Proteomes" id="UP000516134">
    <property type="component" value="Chromosome"/>
</dbReference>
<dbReference type="InterPro" id="IPR013517">
    <property type="entry name" value="FG-GAP"/>
</dbReference>
<keyword evidence="5" id="KW-0645">Protease</keyword>
<keyword evidence="9" id="KW-0378">Hydrolase</keyword>
<name>A0ABX6T261_9SPHN</name>
<evidence type="ECO:0000256" key="2">
    <source>
        <dbReference type="ARBA" id="ARBA00004613"/>
    </source>
</evidence>
<evidence type="ECO:0000256" key="4">
    <source>
        <dbReference type="ARBA" id="ARBA00022525"/>
    </source>
</evidence>
<evidence type="ECO:0000256" key="5">
    <source>
        <dbReference type="ARBA" id="ARBA00022670"/>
    </source>
</evidence>
<evidence type="ECO:0000256" key="6">
    <source>
        <dbReference type="ARBA" id="ARBA00022723"/>
    </source>
</evidence>
<evidence type="ECO:0000256" key="10">
    <source>
        <dbReference type="ARBA" id="ARBA00022833"/>
    </source>
</evidence>
<evidence type="ECO:0000256" key="8">
    <source>
        <dbReference type="ARBA" id="ARBA00022737"/>
    </source>
</evidence>
<dbReference type="SMART" id="SM00235">
    <property type="entry name" value="ZnMc"/>
    <property type="match status" value="1"/>
</dbReference>
<evidence type="ECO:0000313" key="13">
    <source>
        <dbReference type="Proteomes" id="UP000516134"/>
    </source>
</evidence>
<dbReference type="PANTHER" id="PTHR46580:SF2">
    <property type="entry name" value="MAM DOMAIN-CONTAINING PROTEIN"/>
    <property type="match status" value="1"/>
</dbReference>
<dbReference type="InterPro" id="IPR001343">
    <property type="entry name" value="Hemolysn_Ca-bd"/>
</dbReference>
<comment type="subcellular location">
    <subcellularLocation>
        <location evidence="2">Secreted</location>
    </subcellularLocation>
</comment>
<sequence>MVDIPNNNTTTTTIAVGGSVVNTIETVGDHDWIKINLTAGQAITVALNGITLGDPFLQIRDQSGNVIYTNDDVNLGVNLNSLLSFQASYTGVYYIDVGAYQDPNNPNDPYPGSTGDYQVNVTAYQTPPVWTNDQIANQLASGYWGGTAHKFVLDATRTLTVDITGLTPEGQALARAALQTWSQITGITFQETALGTGARITFTDTSVPPDDGAYTSSSYSNGNITHSDINVDVTWLSDYGPNIGGYAYQAYLHEIGHALGLGHAGNYNTTADYPYDALYQNDAWATSVMSYFSQTENTYFSGQGFTSAYVVTPMVADILAIQQLYGLSTTTRSGDTIYGPTGNAGSPYTLANVAYTIFDTGGIDTLDYSQYQSAQTINLNPETFSSVGGERGNVSIARGTVIENAIGGDRADIMIGNSVANTLSGLAGADTLTGGSGSDMFRDTISDHNGDTITDFSLGDAIVFTDAVLASFTFNLTGNTLTYSGGSMTLSGFSGTIVATAAAGGGVQLTIQQAIVQDARNDFNGDGRSDILWRHDDGRITDWLGTANGGFAPNAANSLNGVSVDWQVAATGDFNGDGRDDILWRNVDGRMTDWLGTATGGFADNAANAYNSVATQWHVVGAGDFNGDGRDDILWRHDDGRITDWLGTANGGFAPNSANSLNGVSVDWKIAAIGDFNGDGRDDILWRNVDGRMTDWLGTATGGFTDNAANAYNSVATQWHVVGAGDFNGDGRDDILWRHDDGRITDWLGTANGGFSPNAANSLNGVSVDWQVAAIGDFNGDGRDDILWRNVDGRMTDWLGTATGGFADNAANAYNSVATQWDVKPDIFWV</sequence>
<dbReference type="Pfam" id="PF00413">
    <property type="entry name" value="Peptidase_M10"/>
    <property type="match status" value="1"/>
</dbReference>
<organism evidence="12 13">
    <name type="scientific">Sphingomonas daechungensis</name>
    <dbReference type="NCBI Taxonomy" id="1176646"/>
    <lineage>
        <taxon>Bacteria</taxon>
        <taxon>Pseudomonadati</taxon>
        <taxon>Pseudomonadota</taxon>
        <taxon>Alphaproteobacteria</taxon>
        <taxon>Sphingomonadales</taxon>
        <taxon>Sphingomonadaceae</taxon>
        <taxon>Sphingomonas</taxon>
    </lineage>
</organism>
<feature type="domain" description="Peptidase metallopeptidase" evidence="11">
    <location>
        <begin position="147"/>
        <end position="294"/>
    </location>
</feature>
<dbReference type="CDD" id="cd04277">
    <property type="entry name" value="ZnMc_serralysin_like"/>
    <property type="match status" value="1"/>
</dbReference>
<dbReference type="InterPro" id="IPR024079">
    <property type="entry name" value="MetalloPept_cat_dom_sf"/>
</dbReference>
<dbReference type="RefSeq" id="WP_187714250.1">
    <property type="nucleotide sequence ID" value="NZ_BAABJC010000001.1"/>
</dbReference>
<evidence type="ECO:0000256" key="1">
    <source>
        <dbReference type="ARBA" id="ARBA00001913"/>
    </source>
</evidence>
<dbReference type="Gene3D" id="2.130.10.130">
    <property type="entry name" value="Integrin alpha, N-terminal"/>
    <property type="match status" value="1"/>
</dbReference>
<dbReference type="Gene3D" id="2.60.120.380">
    <property type="match status" value="1"/>
</dbReference>
<keyword evidence="4" id="KW-0964">Secreted</keyword>
<dbReference type="InterPro" id="IPR011049">
    <property type="entry name" value="Serralysin-like_metalloprot_C"/>
</dbReference>
<dbReference type="Pfam" id="PF13517">
    <property type="entry name" value="FG-GAP_3"/>
    <property type="match status" value="3"/>
</dbReference>
<evidence type="ECO:0000313" key="12">
    <source>
        <dbReference type="EMBL" id="QNP42818.1"/>
    </source>
</evidence>
<dbReference type="InterPro" id="IPR034033">
    <property type="entry name" value="Serralysin-like"/>
</dbReference>
<gene>
    <name evidence="12" type="ORF">H9L15_12150</name>
</gene>
<keyword evidence="7" id="KW-0732">Signal</keyword>
<evidence type="ECO:0000256" key="7">
    <source>
        <dbReference type="ARBA" id="ARBA00022729"/>
    </source>
</evidence>
<evidence type="ECO:0000256" key="9">
    <source>
        <dbReference type="ARBA" id="ARBA00022801"/>
    </source>
</evidence>
<dbReference type="Pfam" id="PF00353">
    <property type="entry name" value="HemolysinCabind"/>
    <property type="match status" value="1"/>
</dbReference>
<dbReference type="InterPro" id="IPR006026">
    <property type="entry name" value="Peptidase_Metallo"/>
</dbReference>
<dbReference type="Pfam" id="PF04151">
    <property type="entry name" value="PPC"/>
    <property type="match status" value="1"/>
</dbReference>
<dbReference type="InterPro" id="IPR007280">
    <property type="entry name" value="Peptidase_C_arc/bac"/>
</dbReference>
<comment type="similarity">
    <text evidence="3">Belongs to the peptidase M10B family.</text>
</comment>
<dbReference type="Gene3D" id="2.40.128.340">
    <property type="match status" value="1"/>
</dbReference>
<proteinExistence type="inferred from homology"/>
<dbReference type="SUPFAM" id="SSF55486">
    <property type="entry name" value="Metalloproteases ('zincins'), catalytic domain"/>
    <property type="match status" value="1"/>
</dbReference>
<keyword evidence="10" id="KW-0862">Zinc</keyword>
<dbReference type="EMBL" id="CP060780">
    <property type="protein sequence ID" value="QNP42818.1"/>
    <property type="molecule type" value="Genomic_DNA"/>
</dbReference>
<dbReference type="InterPro" id="IPR013858">
    <property type="entry name" value="Peptidase_M10B_C"/>
</dbReference>
<evidence type="ECO:0000256" key="3">
    <source>
        <dbReference type="ARBA" id="ARBA00009490"/>
    </source>
</evidence>
<dbReference type="Pfam" id="PF08548">
    <property type="entry name" value="Peptidase_M10_C"/>
    <property type="match status" value="1"/>
</dbReference>
<keyword evidence="13" id="KW-1185">Reference proteome</keyword>
<dbReference type="SUPFAM" id="SSF69318">
    <property type="entry name" value="Integrin alpha N-terminal domain"/>
    <property type="match status" value="2"/>
</dbReference>
<comment type="cofactor">
    <cofactor evidence="1">
        <name>Ca(2+)</name>
        <dbReference type="ChEBI" id="CHEBI:29108"/>
    </cofactor>
</comment>
<dbReference type="Gene3D" id="2.150.10.10">
    <property type="entry name" value="Serralysin-like metalloprotease, C-terminal"/>
    <property type="match status" value="1"/>
</dbReference>
<dbReference type="InterPro" id="IPR028994">
    <property type="entry name" value="Integrin_alpha_N"/>
</dbReference>
<dbReference type="InterPro" id="IPR001818">
    <property type="entry name" value="Pept_M10_metallopeptidase"/>
</dbReference>
<dbReference type="SUPFAM" id="SSF51120">
    <property type="entry name" value="beta-Roll"/>
    <property type="match status" value="1"/>
</dbReference>
<dbReference type="Gene3D" id="3.40.390.10">
    <property type="entry name" value="Collagenase (Catalytic Domain)"/>
    <property type="match status" value="1"/>
</dbReference>
<dbReference type="PANTHER" id="PTHR46580">
    <property type="entry name" value="SENSOR KINASE-RELATED"/>
    <property type="match status" value="1"/>
</dbReference>
<keyword evidence="6" id="KW-0479">Metal-binding</keyword>
<evidence type="ECO:0000259" key="11">
    <source>
        <dbReference type="SMART" id="SM00235"/>
    </source>
</evidence>